<keyword evidence="1" id="KW-0812">Transmembrane</keyword>
<dbReference type="EMBL" id="MJEH01000064">
    <property type="protein sequence ID" value="OEH91105.1"/>
    <property type="molecule type" value="Genomic_DNA"/>
</dbReference>
<feature type="transmembrane region" description="Helical" evidence="1">
    <location>
        <begin position="6"/>
        <end position="23"/>
    </location>
</feature>
<keyword evidence="3" id="KW-1185">Reference proteome</keyword>
<dbReference type="OrthoDB" id="2453836at2"/>
<dbReference type="Gene3D" id="2.60.40.3830">
    <property type="match status" value="1"/>
</dbReference>
<reference evidence="2 3" key="1">
    <citation type="submission" date="2016-08" db="EMBL/GenBank/DDBJ databases">
        <title>Genome of Bacillus solimangrovi GH2-4.</title>
        <authorList>
            <person name="Lim S."/>
            <person name="Kim B.-C."/>
        </authorList>
    </citation>
    <scope>NUCLEOTIDE SEQUENCE [LARGE SCALE GENOMIC DNA]</scope>
    <source>
        <strain evidence="2 3">GH2-4</strain>
    </source>
</reference>
<organism evidence="2 3">
    <name type="scientific">Bacillus solimangrovi</name>
    <dbReference type="NCBI Taxonomy" id="1305675"/>
    <lineage>
        <taxon>Bacteria</taxon>
        <taxon>Bacillati</taxon>
        <taxon>Bacillota</taxon>
        <taxon>Bacilli</taxon>
        <taxon>Bacillales</taxon>
        <taxon>Bacillaceae</taxon>
        <taxon>Bacillus</taxon>
    </lineage>
</organism>
<keyword evidence="1" id="KW-0472">Membrane</keyword>
<dbReference type="Proteomes" id="UP000095209">
    <property type="component" value="Unassembled WGS sequence"/>
</dbReference>
<gene>
    <name evidence="2" type="ORF">BFG57_06965</name>
</gene>
<keyword evidence="1" id="KW-1133">Transmembrane helix</keyword>
<dbReference type="RefSeq" id="WP_069718872.1">
    <property type="nucleotide sequence ID" value="NZ_MJEH01000064.1"/>
</dbReference>
<dbReference type="AlphaFoldDB" id="A0A1E5LAJ3"/>
<evidence type="ECO:0000313" key="2">
    <source>
        <dbReference type="EMBL" id="OEH91105.1"/>
    </source>
</evidence>
<sequence length="129" mass="14827">MLKINLWSLSILFILIGVLLFGYSEDDKKTAWKSSETFTKDNMTLYGTKGKFGIIKVNGKADEPEFPVGEGRLYAVYFLDGSKEINGKKIQNDRNSQRHKRNCSALRMGHSTFQKRSKILCRQRRTMEG</sequence>
<accession>A0A1E5LAJ3</accession>
<evidence type="ECO:0000256" key="1">
    <source>
        <dbReference type="SAM" id="Phobius"/>
    </source>
</evidence>
<protein>
    <submittedName>
        <fullName evidence="2">Uncharacterized protein</fullName>
    </submittedName>
</protein>
<name>A0A1E5LAJ3_9BACI</name>
<proteinExistence type="predicted"/>
<comment type="caution">
    <text evidence="2">The sequence shown here is derived from an EMBL/GenBank/DDBJ whole genome shotgun (WGS) entry which is preliminary data.</text>
</comment>
<evidence type="ECO:0000313" key="3">
    <source>
        <dbReference type="Proteomes" id="UP000095209"/>
    </source>
</evidence>